<evidence type="ECO:0000259" key="1">
    <source>
        <dbReference type="Pfam" id="PF01609"/>
    </source>
</evidence>
<dbReference type="GO" id="GO:0004803">
    <property type="term" value="F:transposase activity"/>
    <property type="evidence" value="ECO:0007669"/>
    <property type="project" value="InterPro"/>
</dbReference>
<comment type="caution">
    <text evidence="3">The sequence shown here is derived from an EMBL/GenBank/DDBJ whole genome shotgun (WGS) entry which is preliminary data.</text>
</comment>
<name>A0A6P2BNH7_9ACTN</name>
<organism evidence="3 4">
    <name type="scientific">Trebonia kvetii</name>
    <dbReference type="NCBI Taxonomy" id="2480626"/>
    <lineage>
        <taxon>Bacteria</taxon>
        <taxon>Bacillati</taxon>
        <taxon>Actinomycetota</taxon>
        <taxon>Actinomycetes</taxon>
        <taxon>Streptosporangiales</taxon>
        <taxon>Treboniaceae</taxon>
        <taxon>Trebonia</taxon>
    </lineage>
</organism>
<evidence type="ECO:0000259" key="2">
    <source>
        <dbReference type="Pfam" id="PF13340"/>
    </source>
</evidence>
<reference evidence="3 4" key="1">
    <citation type="submission" date="2018-11" db="EMBL/GenBank/DDBJ databases">
        <title>Trebonia kvetii gen.nov., sp.nov., a novel acidophilic actinobacterium, and proposal of the new actinobacterial family Treboniaceae fam. nov.</title>
        <authorList>
            <person name="Rapoport D."/>
            <person name="Sagova-Mareckova M."/>
            <person name="Sedlacek I."/>
            <person name="Provaznik J."/>
            <person name="Kralova S."/>
            <person name="Pavlinic D."/>
            <person name="Benes V."/>
            <person name="Kopecky J."/>
        </authorList>
    </citation>
    <scope>NUCLEOTIDE SEQUENCE [LARGE SCALE GENOMIC DNA]</scope>
    <source>
        <strain evidence="3 4">15Tr583</strain>
    </source>
</reference>
<feature type="domain" description="Transposase IS4-like" evidence="1">
    <location>
        <begin position="94"/>
        <end position="251"/>
    </location>
</feature>
<dbReference type="GO" id="GO:0006313">
    <property type="term" value="P:DNA transposition"/>
    <property type="evidence" value="ECO:0007669"/>
    <property type="project" value="InterPro"/>
</dbReference>
<feature type="domain" description="Insertion element IS402-like" evidence="2">
    <location>
        <begin position="1"/>
        <end position="77"/>
    </location>
</feature>
<sequence>MSDGQWAELEPLLPVMLCRTVLGGRPELHCRRTMIDAIFYLVDNGIKWRAMPADFPPWKTVWGMCARWKKDGVLADIADLLRRKIRTAAGRDPEPSAAIIDAQSVHESAEGVVPAATSGFDPHKKVNGRKRHLLVDTLGLLITVAVTPASTQDRAGAAVVLKRARSRGRHRLALIWADKAYNGDWGQWAARELAITVEVVQQAEGQQGFRVLSRRWVVERTHAWITRRRRCARDYERLPAHHEAMVQWAAIIQMTRRAAKTATG</sequence>
<accession>A0A6P2BNH7</accession>
<dbReference type="InterPro" id="IPR025161">
    <property type="entry name" value="IS402-like_dom"/>
</dbReference>
<dbReference type="OrthoDB" id="3213859at2"/>
<dbReference type="NCBIfam" id="NF033580">
    <property type="entry name" value="transpos_IS5_3"/>
    <property type="match status" value="1"/>
</dbReference>
<dbReference type="Pfam" id="PF01609">
    <property type="entry name" value="DDE_Tnp_1"/>
    <property type="match status" value="1"/>
</dbReference>
<dbReference type="PANTHER" id="PTHR30007:SF0">
    <property type="entry name" value="TRANSPOSASE"/>
    <property type="match status" value="1"/>
</dbReference>
<evidence type="ECO:0000313" key="3">
    <source>
        <dbReference type="EMBL" id="TVZ00187.1"/>
    </source>
</evidence>
<evidence type="ECO:0000313" key="4">
    <source>
        <dbReference type="Proteomes" id="UP000460272"/>
    </source>
</evidence>
<protein>
    <submittedName>
        <fullName evidence="3">IS5 family transposase</fullName>
    </submittedName>
</protein>
<dbReference type="InterPro" id="IPR002559">
    <property type="entry name" value="Transposase_11"/>
</dbReference>
<dbReference type="EMBL" id="RPFW01000010">
    <property type="protein sequence ID" value="TVZ00187.1"/>
    <property type="molecule type" value="Genomic_DNA"/>
</dbReference>
<proteinExistence type="predicted"/>
<dbReference type="Pfam" id="PF13340">
    <property type="entry name" value="DUF4096"/>
    <property type="match status" value="1"/>
</dbReference>
<keyword evidence="4" id="KW-1185">Reference proteome</keyword>
<gene>
    <name evidence="3" type="ORF">EAS64_38625</name>
</gene>
<dbReference type="PANTHER" id="PTHR30007">
    <property type="entry name" value="PHP DOMAIN PROTEIN"/>
    <property type="match status" value="1"/>
</dbReference>
<dbReference type="GO" id="GO:0003677">
    <property type="term" value="F:DNA binding"/>
    <property type="evidence" value="ECO:0007669"/>
    <property type="project" value="InterPro"/>
</dbReference>
<dbReference type="Proteomes" id="UP000460272">
    <property type="component" value="Unassembled WGS sequence"/>
</dbReference>
<dbReference type="AlphaFoldDB" id="A0A6P2BNH7"/>